<name>A0ABT8T7E8_9BACT</name>
<reference evidence="1 2" key="1">
    <citation type="submission" date="2023-06" db="EMBL/GenBank/DDBJ databases">
        <title>Campylobacter magnum sp. nov., isolated from cecal contents of domestic pigs (Sus scrofa domesticus).</title>
        <authorList>
            <person name="Papic B."/>
            <person name="Gruntar I."/>
        </authorList>
    </citation>
    <scope>NUCLEOTIDE SEQUENCE [LARGE SCALE GENOMIC DNA]</scope>
    <source>
        <strain evidence="2">34484-21</strain>
    </source>
</reference>
<dbReference type="Pfam" id="PF07963">
    <property type="entry name" value="N_methyl"/>
    <property type="match status" value="1"/>
</dbReference>
<sequence>MKKGFTMIELIFVIVILGILASVAIPRLAATRTDAEISAAVSNLRTILSDAAAYYAVKGEFGSTVKWKDITNVPLYQNHIQGPIDSSIQAVQAVYLGVADDKECILLGLADRDGNKPARIEFWPKSGTTGDVCKQVRNSDAIKAYIESTVNGVDRNAIAIGSSTSIY</sequence>
<evidence type="ECO:0000313" key="2">
    <source>
        <dbReference type="Proteomes" id="UP001171111"/>
    </source>
</evidence>
<dbReference type="Proteomes" id="UP001171111">
    <property type="component" value="Unassembled WGS sequence"/>
</dbReference>
<gene>
    <name evidence="1" type="ORF">Q2362_02185</name>
</gene>
<dbReference type="Gene3D" id="3.30.700.10">
    <property type="entry name" value="Glycoprotein, Type 4 Pilin"/>
    <property type="match status" value="1"/>
</dbReference>
<protein>
    <submittedName>
        <fullName evidence="1">Type II secretion system protein</fullName>
    </submittedName>
</protein>
<proteinExistence type="predicted"/>
<comment type="caution">
    <text evidence="1">The sequence shown here is derived from an EMBL/GenBank/DDBJ whole genome shotgun (WGS) entry which is preliminary data.</text>
</comment>
<dbReference type="EMBL" id="JAULJQ010000002">
    <property type="protein sequence ID" value="MDO2408908.1"/>
    <property type="molecule type" value="Genomic_DNA"/>
</dbReference>
<dbReference type="PANTHER" id="PTHR30093">
    <property type="entry name" value="GENERAL SECRETION PATHWAY PROTEIN G"/>
    <property type="match status" value="1"/>
</dbReference>
<organism evidence="1 2">
    <name type="scientific">Campylobacter magnus</name>
    <dbReference type="NCBI Taxonomy" id="3026462"/>
    <lineage>
        <taxon>Bacteria</taxon>
        <taxon>Pseudomonadati</taxon>
        <taxon>Campylobacterota</taxon>
        <taxon>Epsilonproteobacteria</taxon>
        <taxon>Campylobacterales</taxon>
        <taxon>Campylobacteraceae</taxon>
        <taxon>Campylobacter</taxon>
    </lineage>
</organism>
<dbReference type="RefSeq" id="WP_302243674.1">
    <property type="nucleotide sequence ID" value="NZ_JAULJQ010000002.1"/>
</dbReference>
<dbReference type="InterPro" id="IPR012902">
    <property type="entry name" value="N_methyl_site"/>
</dbReference>
<accession>A0ABT8T7E8</accession>
<dbReference type="NCBIfam" id="TIGR02532">
    <property type="entry name" value="IV_pilin_GFxxxE"/>
    <property type="match status" value="1"/>
</dbReference>
<keyword evidence="2" id="KW-1185">Reference proteome</keyword>
<evidence type="ECO:0000313" key="1">
    <source>
        <dbReference type="EMBL" id="MDO2408908.1"/>
    </source>
</evidence>
<dbReference type="InterPro" id="IPR045584">
    <property type="entry name" value="Pilin-like"/>
</dbReference>
<dbReference type="SUPFAM" id="SSF54523">
    <property type="entry name" value="Pili subunits"/>
    <property type="match status" value="1"/>
</dbReference>